<name>A0AAU3I6N3_9ACTN</name>
<evidence type="ECO:0000313" key="1">
    <source>
        <dbReference type="EMBL" id="WTZ13248.1"/>
    </source>
</evidence>
<dbReference type="EMBL" id="CP109546">
    <property type="protein sequence ID" value="WTZ13248.1"/>
    <property type="molecule type" value="Genomic_DNA"/>
</dbReference>
<gene>
    <name evidence="1" type="ORF">OG699_37955</name>
</gene>
<accession>A0AAU3I6N3</accession>
<protein>
    <submittedName>
        <fullName evidence="1">Uncharacterized protein</fullName>
    </submittedName>
</protein>
<organism evidence="1">
    <name type="scientific">Streptomyces sp. NBC_01393</name>
    <dbReference type="NCBI Taxonomy" id="2903851"/>
    <lineage>
        <taxon>Bacteria</taxon>
        <taxon>Bacillati</taxon>
        <taxon>Actinomycetota</taxon>
        <taxon>Actinomycetes</taxon>
        <taxon>Kitasatosporales</taxon>
        <taxon>Streptomycetaceae</taxon>
        <taxon>Streptomyces</taxon>
    </lineage>
</organism>
<sequence>MIEQAAEPTFALTLTRAQVVALLVDGNADHFPNLDSSDATVAFYAGLKKWYLANRTDKATSHWAQIKGNYGGATWRTVGTSVRSGHDAAWGTQVLDMQRRGLRYSELSGHIADMENGAVLSAEDGTEYRILKPGQTDDQ</sequence>
<dbReference type="AlphaFoldDB" id="A0AAU3I6N3"/>
<proteinExistence type="predicted"/>
<reference evidence="1" key="1">
    <citation type="submission" date="2022-10" db="EMBL/GenBank/DDBJ databases">
        <title>The complete genomes of actinobacterial strains from the NBC collection.</title>
        <authorList>
            <person name="Joergensen T.S."/>
            <person name="Alvarez Arevalo M."/>
            <person name="Sterndorff E.B."/>
            <person name="Faurdal D."/>
            <person name="Vuksanovic O."/>
            <person name="Mourched A.-S."/>
            <person name="Charusanti P."/>
            <person name="Shaw S."/>
            <person name="Blin K."/>
            <person name="Weber T."/>
        </authorList>
    </citation>
    <scope>NUCLEOTIDE SEQUENCE</scope>
    <source>
        <strain evidence="1">NBC_01393</strain>
    </source>
</reference>